<sequence length="449" mass="51202">MHILWRESADVAVYEAARLSRVFNQRCPHRFPQGIVKPTNESDILCAVKLALHHNCRIAVRSGGHSFPVWSVHDRSILIDLGGFKALEVDEANRTARVSPSITSKELNDVLIEKHGLMFHGGHCPDVGLGGFLLQGGMGWNCRNWGWACESVDAVEVVTMQGQSVICNAQQNSELYWAARGAGPAFPGVITKFHLRLIPYPKQGFRSSGYIYPRTLYRKAFSWVLQITPTLDRDTEITVCTRHAEGQEEVVVSIHFICMKATPEEAEAALYPIHKTRPSGTLSYWHCREDNLENLYAKQARANPKGHRYHTDNAYIHNDADVVTVLEEAFLNLPRGKSFAFWTAMNPWSRRELPDMALSMRSDHYFAIYAVWDDGKDDERFQSWVHEVMKNVENHSAGSYLGDSDLQKENARYWETNNVKRLLEICEKWDPNGAMCRYRAHNAELEVRN</sequence>
<evidence type="ECO:0000313" key="8">
    <source>
        <dbReference type="Proteomes" id="UP000326565"/>
    </source>
</evidence>
<dbReference type="GO" id="GO:0016491">
    <property type="term" value="F:oxidoreductase activity"/>
    <property type="evidence" value="ECO:0007669"/>
    <property type="project" value="UniProtKB-KW"/>
</dbReference>
<evidence type="ECO:0000256" key="4">
    <source>
        <dbReference type="ARBA" id="ARBA00022827"/>
    </source>
</evidence>
<evidence type="ECO:0000256" key="1">
    <source>
        <dbReference type="ARBA" id="ARBA00001974"/>
    </source>
</evidence>
<organism evidence="7 8">
    <name type="scientific">Aspergillus leporis</name>
    <dbReference type="NCBI Taxonomy" id="41062"/>
    <lineage>
        <taxon>Eukaryota</taxon>
        <taxon>Fungi</taxon>
        <taxon>Dikarya</taxon>
        <taxon>Ascomycota</taxon>
        <taxon>Pezizomycotina</taxon>
        <taxon>Eurotiomycetes</taxon>
        <taxon>Eurotiomycetidae</taxon>
        <taxon>Eurotiales</taxon>
        <taxon>Aspergillaceae</taxon>
        <taxon>Aspergillus</taxon>
        <taxon>Aspergillus subgen. Circumdati</taxon>
    </lineage>
</organism>
<dbReference type="PROSITE" id="PS51387">
    <property type="entry name" value="FAD_PCMH"/>
    <property type="match status" value="1"/>
</dbReference>
<dbReference type="EMBL" id="ML732420">
    <property type="protein sequence ID" value="KAB8068053.1"/>
    <property type="molecule type" value="Genomic_DNA"/>
</dbReference>
<evidence type="ECO:0000256" key="3">
    <source>
        <dbReference type="ARBA" id="ARBA00022630"/>
    </source>
</evidence>
<dbReference type="InterPro" id="IPR006093">
    <property type="entry name" value="Oxy_OxRdtase_FAD_BS"/>
</dbReference>
<dbReference type="Gene3D" id="3.30.465.10">
    <property type="match status" value="1"/>
</dbReference>
<evidence type="ECO:0000256" key="2">
    <source>
        <dbReference type="ARBA" id="ARBA00005466"/>
    </source>
</evidence>
<reference evidence="7 8" key="1">
    <citation type="submission" date="2019-04" db="EMBL/GenBank/DDBJ databases">
        <title>Friends and foes A comparative genomics study of 23 Aspergillus species from section Flavi.</title>
        <authorList>
            <consortium name="DOE Joint Genome Institute"/>
            <person name="Kjaerbolling I."/>
            <person name="Vesth T."/>
            <person name="Frisvad J.C."/>
            <person name="Nybo J.L."/>
            <person name="Theobald S."/>
            <person name="Kildgaard S."/>
            <person name="Isbrandt T."/>
            <person name="Kuo A."/>
            <person name="Sato A."/>
            <person name="Lyhne E.K."/>
            <person name="Kogle M.E."/>
            <person name="Wiebenga A."/>
            <person name="Kun R.S."/>
            <person name="Lubbers R.J."/>
            <person name="Makela M.R."/>
            <person name="Barry K."/>
            <person name="Chovatia M."/>
            <person name="Clum A."/>
            <person name="Daum C."/>
            <person name="Haridas S."/>
            <person name="He G."/>
            <person name="LaButti K."/>
            <person name="Lipzen A."/>
            <person name="Mondo S."/>
            <person name="Riley R."/>
            <person name="Salamov A."/>
            <person name="Simmons B.A."/>
            <person name="Magnuson J.K."/>
            <person name="Henrissat B."/>
            <person name="Mortensen U.H."/>
            <person name="Larsen T.O."/>
            <person name="Devries R.P."/>
            <person name="Grigoriev I.V."/>
            <person name="Machida M."/>
            <person name="Baker S.E."/>
            <person name="Andersen M.R."/>
        </authorList>
    </citation>
    <scope>NUCLEOTIDE SEQUENCE [LARGE SCALE GENOMIC DNA]</scope>
    <source>
        <strain evidence="7 8">CBS 151.66</strain>
    </source>
</reference>
<dbReference type="InterPro" id="IPR016169">
    <property type="entry name" value="FAD-bd_PCMH_sub2"/>
</dbReference>
<gene>
    <name evidence="7" type="ORF">BDV29DRAFT_162756</name>
</gene>
<dbReference type="InterPro" id="IPR016166">
    <property type="entry name" value="FAD-bd_PCMH"/>
</dbReference>
<dbReference type="OrthoDB" id="415825at2759"/>
<comment type="cofactor">
    <cofactor evidence="1">
        <name>FAD</name>
        <dbReference type="ChEBI" id="CHEBI:57692"/>
    </cofactor>
</comment>
<dbReference type="Proteomes" id="UP000326565">
    <property type="component" value="Unassembled WGS sequence"/>
</dbReference>
<dbReference type="Pfam" id="PF01565">
    <property type="entry name" value="FAD_binding_4"/>
    <property type="match status" value="1"/>
</dbReference>
<dbReference type="PANTHER" id="PTHR42973">
    <property type="entry name" value="BINDING OXIDOREDUCTASE, PUTATIVE (AFU_ORTHOLOGUE AFUA_1G17690)-RELATED"/>
    <property type="match status" value="1"/>
</dbReference>
<proteinExistence type="inferred from homology"/>
<dbReference type="InterPro" id="IPR006094">
    <property type="entry name" value="Oxid_FAD_bind_N"/>
</dbReference>
<dbReference type="Gene3D" id="3.40.462.20">
    <property type="match status" value="1"/>
</dbReference>
<dbReference type="PROSITE" id="PS00862">
    <property type="entry name" value="OX2_COVAL_FAD"/>
    <property type="match status" value="1"/>
</dbReference>
<comment type="similarity">
    <text evidence="2">Belongs to the oxygen-dependent FAD-linked oxidoreductase family.</text>
</comment>
<feature type="domain" description="FAD-binding PCMH-type" evidence="6">
    <location>
        <begin position="28"/>
        <end position="200"/>
    </location>
</feature>
<dbReference type="GO" id="GO:0071949">
    <property type="term" value="F:FAD binding"/>
    <property type="evidence" value="ECO:0007669"/>
    <property type="project" value="InterPro"/>
</dbReference>
<evidence type="ECO:0000256" key="5">
    <source>
        <dbReference type="ARBA" id="ARBA00023002"/>
    </source>
</evidence>
<keyword evidence="5" id="KW-0560">Oxidoreductase</keyword>
<evidence type="ECO:0000313" key="7">
    <source>
        <dbReference type="EMBL" id="KAB8068053.1"/>
    </source>
</evidence>
<dbReference type="InterPro" id="IPR050416">
    <property type="entry name" value="FAD-linked_Oxidoreductase"/>
</dbReference>
<protein>
    <submittedName>
        <fullName evidence="7">FAD binding domain protein</fullName>
    </submittedName>
</protein>
<keyword evidence="3" id="KW-0285">Flavoprotein</keyword>
<dbReference type="AlphaFoldDB" id="A0A5N5WHT4"/>
<keyword evidence="4" id="KW-0274">FAD</keyword>
<dbReference type="PANTHER" id="PTHR42973:SF39">
    <property type="entry name" value="FAD-BINDING PCMH-TYPE DOMAIN-CONTAINING PROTEIN"/>
    <property type="match status" value="1"/>
</dbReference>
<name>A0A5N5WHT4_9EURO</name>
<dbReference type="SUPFAM" id="SSF56176">
    <property type="entry name" value="FAD-binding/transporter-associated domain-like"/>
    <property type="match status" value="1"/>
</dbReference>
<accession>A0A5N5WHT4</accession>
<keyword evidence="8" id="KW-1185">Reference proteome</keyword>
<evidence type="ECO:0000259" key="6">
    <source>
        <dbReference type="PROSITE" id="PS51387"/>
    </source>
</evidence>
<dbReference type="InterPro" id="IPR036318">
    <property type="entry name" value="FAD-bd_PCMH-like_sf"/>
</dbReference>